<dbReference type="PROSITE" id="PS00262">
    <property type="entry name" value="INSULIN"/>
    <property type="match status" value="1"/>
</dbReference>
<accession>A0A8R1IL52</accession>
<evidence type="ECO:0000256" key="2">
    <source>
        <dbReference type="ARBA" id="ARBA00009034"/>
    </source>
</evidence>
<dbReference type="InterPro" id="IPR036438">
    <property type="entry name" value="Insulin-like_sf"/>
</dbReference>
<evidence type="ECO:0000256" key="4">
    <source>
        <dbReference type="ARBA" id="ARBA00022729"/>
    </source>
</evidence>
<dbReference type="EnsemblMetazoa" id="CJA32582.1">
    <property type="protein sequence ID" value="CJA32582.1"/>
    <property type="gene ID" value="WBGene00208429"/>
</dbReference>
<dbReference type="InterPro" id="IPR003235">
    <property type="entry name" value="Nem_insulin-like_b-type"/>
</dbReference>
<keyword evidence="8" id="KW-1185">Reference proteome</keyword>
<dbReference type="GO" id="GO:0005179">
    <property type="term" value="F:hormone activity"/>
    <property type="evidence" value="ECO:0007669"/>
    <property type="project" value="InterPro"/>
</dbReference>
<proteinExistence type="inferred from homology"/>
<dbReference type="Pfam" id="PF03488">
    <property type="entry name" value="Ins_beta"/>
    <property type="match status" value="1"/>
</dbReference>
<name>A0A8R1IL52_CAEJA</name>
<dbReference type="Gene3D" id="1.10.100.10">
    <property type="entry name" value="Insulin-like"/>
    <property type="match status" value="1"/>
</dbReference>
<dbReference type="SUPFAM" id="SSF56994">
    <property type="entry name" value="Insulin-like"/>
    <property type="match status" value="1"/>
</dbReference>
<sequence length="106" mass="11921">MYSPSPILLLSLLLCVGFVASHVPLSSFRLMRELEQEIEYKEHLKALSRARRTSNSLITCGPKVFKWTLAVCGESCNSNSGKNLASECCDGQCDDEYIRKWCCPDK</sequence>
<evidence type="ECO:0000256" key="5">
    <source>
        <dbReference type="ARBA" id="ARBA00023157"/>
    </source>
</evidence>
<dbReference type="PANTHER" id="PTHR33893">
    <property type="entry name" value="INSULIN RELATED-RELATED-RELATED"/>
    <property type="match status" value="1"/>
</dbReference>
<evidence type="ECO:0000256" key="6">
    <source>
        <dbReference type="SAM" id="SignalP"/>
    </source>
</evidence>
<dbReference type="InterPro" id="IPR022353">
    <property type="entry name" value="Insulin_CS"/>
</dbReference>
<dbReference type="Proteomes" id="UP000005237">
    <property type="component" value="Unassembled WGS sequence"/>
</dbReference>
<evidence type="ECO:0000313" key="7">
    <source>
        <dbReference type="EnsemblMetazoa" id="CJA32582.1"/>
    </source>
</evidence>
<evidence type="ECO:0000256" key="1">
    <source>
        <dbReference type="ARBA" id="ARBA00004613"/>
    </source>
</evidence>
<dbReference type="AlphaFoldDB" id="A0A8R1IL52"/>
<reference evidence="8" key="1">
    <citation type="submission" date="2010-08" db="EMBL/GenBank/DDBJ databases">
        <authorList>
            <consortium name="Caenorhabditis japonica Sequencing Consortium"/>
            <person name="Wilson R.K."/>
        </authorList>
    </citation>
    <scope>NUCLEOTIDE SEQUENCE [LARGE SCALE GENOMIC DNA]</scope>
    <source>
        <strain evidence="8">DF5081</strain>
    </source>
</reference>
<keyword evidence="3" id="KW-0964">Secreted</keyword>
<feature type="signal peptide" evidence="6">
    <location>
        <begin position="1"/>
        <end position="21"/>
    </location>
</feature>
<dbReference type="InterPro" id="IPR052335">
    <property type="entry name" value="Insulin-like_regulatory"/>
</dbReference>
<organism evidence="7 8">
    <name type="scientific">Caenorhabditis japonica</name>
    <dbReference type="NCBI Taxonomy" id="281687"/>
    <lineage>
        <taxon>Eukaryota</taxon>
        <taxon>Metazoa</taxon>
        <taxon>Ecdysozoa</taxon>
        <taxon>Nematoda</taxon>
        <taxon>Chromadorea</taxon>
        <taxon>Rhabditida</taxon>
        <taxon>Rhabditina</taxon>
        <taxon>Rhabditomorpha</taxon>
        <taxon>Rhabditoidea</taxon>
        <taxon>Rhabditidae</taxon>
        <taxon>Peloderinae</taxon>
        <taxon>Caenorhabditis</taxon>
    </lineage>
</organism>
<comment type="subcellular location">
    <subcellularLocation>
        <location evidence="1">Secreted</location>
    </subcellularLocation>
</comment>
<dbReference type="GO" id="GO:0005576">
    <property type="term" value="C:extracellular region"/>
    <property type="evidence" value="ECO:0007669"/>
    <property type="project" value="UniProtKB-SubCell"/>
</dbReference>
<protein>
    <submittedName>
        <fullName evidence="7">Uncharacterized protein</fullName>
    </submittedName>
</protein>
<comment type="similarity">
    <text evidence="2">Belongs to the insulin family.</text>
</comment>
<reference evidence="7" key="2">
    <citation type="submission" date="2022-06" db="UniProtKB">
        <authorList>
            <consortium name="EnsemblMetazoa"/>
        </authorList>
    </citation>
    <scope>IDENTIFICATION</scope>
    <source>
        <strain evidence="7">DF5081</strain>
    </source>
</reference>
<keyword evidence="5" id="KW-1015">Disulfide bond</keyword>
<keyword evidence="4 6" id="KW-0732">Signal</keyword>
<evidence type="ECO:0000313" key="8">
    <source>
        <dbReference type="Proteomes" id="UP000005237"/>
    </source>
</evidence>
<feature type="chain" id="PRO_5035922802" evidence="6">
    <location>
        <begin position="22"/>
        <end position="106"/>
    </location>
</feature>
<evidence type="ECO:0000256" key="3">
    <source>
        <dbReference type="ARBA" id="ARBA00022525"/>
    </source>
</evidence>